<keyword evidence="1" id="KW-1133">Transmembrane helix</keyword>
<dbReference type="RefSeq" id="WP_272092940.1">
    <property type="nucleotide sequence ID" value="NZ_JAQNDK010000001.1"/>
</dbReference>
<feature type="transmembrane region" description="Helical" evidence="1">
    <location>
        <begin position="63"/>
        <end position="86"/>
    </location>
</feature>
<protein>
    <submittedName>
        <fullName evidence="2">Uncharacterized protein</fullName>
    </submittedName>
</protein>
<dbReference type="EMBL" id="JAQNDK010000001">
    <property type="protein sequence ID" value="MDC0676233.1"/>
    <property type="molecule type" value="Genomic_DNA"/>
</dbReference>
<feature type="transmembrane region" description="Helical" evidence="1">
    <location>
        <begin position="348"/>
        <end position="367"/>
    </location>
</feature>
<comment type="caution">
    <text evidence="2">The sequence shown here is derived from an EMBL/GenBank/DDBJ whole genome shotgun (WGS) entry which is preliminary data.</text>
</comment>
<feature type="transmembrane region" description="Helical" evidence="1">
    <location>
        <begin position="294"/>
        <end position="313"/>
    </location>
</feature>
<reference evidence="2 3" key="1">
    <citation type="submission" date="2023-01" db="EMBL/GenBank/DDBJ databases">
        <title>Minimal conservation of predation-associated metabolite biosynthetic gene clusters underscores biosynthetic potential of Myxococcota including descriptions for ten novel species: Archangium lansinium sp. nov., Myxococcus landrumus sp. nov., Nannocystis bai.</title>
        <authorList>
            <person name="Ahearne A."/>
            <person name="Stevens C."/>
            <person name="Dowd S."/>
        </authorList>
    </citation>
    <scope>NUCLEOTIDE SEQUENCE [LARGE SCALE GENOMIC DNA]</scope>
    <source>
        <strain evidence="2 3">WIWO2</strain>
    </source>
</reference>
<feature type="transmembrane region" description="Helical" evidence="1">
    <location>
        <begin position="374"/>
        <end position="394"/>
    </location>
</feature>
<feature type="transmembrane region" description="Helical" evidence="1">
    <location>
        <begin position="249"/>
        <end position="266"/>
    </location>
</feature>
<keyword evidence="3" id="KW-1185">Reference proteome</keyword>
<feature type="transmembrane region" description="Helical" evidence="1">
    <location>
        <begin position="165"/>
        <end position="183"/>
    </location>
</feature>
<dbReference type="Proteomes" id="UP001217485">
    <property type="component" value="Unassembled WGS sequence"/>
</dbReference>
<keyword evidence="1" id="KW-0472">Membrane</keyword>
<keyword evidence="1" id="KW-0812">Transmembrane</keyword>
<proteinExistence type="predicted"/>
<gene>
    <name evidence="2" type="ORF">POL72_00670</name>
</gene>
<evidence type="ECO:0000313" key="3">
    <source>
        <dbReference type="Proteomes" id="UP001217485"/>
    </source>
</evidence>
<sequence>MLQHPLLTELLERYRATLPQCLPWVLASLFAAFVFLLPFVLLRVPAARRLLHATLESRVIGRLSWALTLGAAAFGVIRAWTLMWVADDAFISFRYAENLVRGHGLVFNPGERVEGYTNFLWTLLVAAPMAVGVGPITTSIVLSLLCFAGVIVLSTRLSARINPESRFGMPLAALLIACSYTMGSFGTSGLETMFGAFMVLLAMDCAARRRPLSAAAAGIAATMAHPDHAVFYASLGAVLLTYRERRREIFRYVLPLALVYVPYYIWRWHYYGELFPNTYYAKSAELLYFSQGRVYWAVTVFSAGLLAVVPLAVEGAVLRWHLPEARQLLIGGTLYAVYVAKIGGDFMLGRLAVVLLPLLVVFAESAVRWLLTRCNLAVNALGALALLSILPVMWPTTVVRAGEKYWHVADERTFYAMRALSEDGIVSPAAQQARDLRRLVVERWGTPTVAAGSIGIFGYLSRVPIVDVFGLTDRTIAHQPIRRRGRPGHEKNSGGAYLFDRQVDLSTDPVFPAPYDQLTRLRLAGTQYFMTGFHTEFLEGLQDSREVRFTDVRRTIDRYYPERDRPTPERLACDLWFFDQYYFRHHDDRERQARLLQRVTEWEPSLANVSEVLLLRGGAPLPMRPRARLGFDAPERWETWGDSFVRFPTTSPVPDQQFVAGHIGPFANSMADRLLDGATGSSVSAPFMIVGDIMTLQIGGGMDPQGLTVSLLVDGQPVRSATGCMSEIMGRRVWDISEFKGKSASIRIEDRSADSYGHIMVDEIEQWDARSPERATAPISVLPEEDR</sequence>
<feature type="transmembrane region" description="Helical" evidence="1">
    <location>
        <begin position="120"/>
        <end position="153"/>
    </location>
</feature>
<feature type="transmembrane region" description="Helical" evidence="1">
    <location>
        <begin position="325"/>
        <end position="342"/>
    </location>
</feature>
<accession>A0ABT5BRB0</accession>
<name>A0ABT5BRB0_9BACT</name>
<evidence type="ECO:0000313" key="2">
    <source>
        <dbReference type="EMBL" id="MDC0676233.1"/>
    </source>
</evidence>
<evidence type="ECO:0000256" key="1">
    <source>
        <dbReference type="SAM" id="Phobius"/>
    </source>
</evidence>
<organism evidence="2 3">
    <name type="scientific">Sorangium atrum</name>
    <dbReference type="NCBI Taxonomy" id="2995308"/>
    <lineage>
        <taxon>Bacteria</taxon>
        <taxon>Pseudomonadati</taxon>
        <taxon>Myxococcota</taxon>
        <taxon>Polyangia</taxon>
        <taxon>Polyangiales</taxon>
        <taxon>Polyangiaceae</taxon>
        <taxon>Sorangium</taxon>
    </lineage>
</organism>
<feature type="transmembrane region" description="Helical" evidence="1">
    <location>
        <begin position="22"/>
        <end position="42"/>
    </location>
</feature>